<dbReference type="InterPro" id="IPR036322">
    <property type="entry name" value="WD40_repeat_dom_sf"/>
</dbReference>
<dbReference type="GO" id="GO:0000462">
    <property type="term" value="P:maturation of SSU-rRNA from tricistronic rRNA transcript (SSU-rRNA, 5.8S rRNA, LSU-rRNA)"/>
    <property type="evidence" value="ECO:0007669"/>
    <property type="project" value="InterPro"/>
</dbReference>
<organism evidence="2 3">
    <name type="scientific">Hanseniaspora uvarum</name>
    <name type="common">Yeast</name>
    <name type="synonym">Kloeckera apiculata</name>
    <dbReference type="NCBI Taxonomy" id="29833"/>
    <lineage>
        <taxon>Eukaryota</taxon>
        <taxon>Fungi</taxon>
        <taxon>Dikarya</taxon>
        <taxon>Ascomycota</taxon>
        <taxon>Saccharomycotina</taxon>
        <taxon>Saccharomycetes</taxon>
        <taxon>Saccharomycodales</taxon>
        <taxon>Saccharomycodaceae</taxon>
        <taxon>Hanseniaspora</taxon>
    </lineage>
</organism>
<dbReference type="SUPFAM" id="SSF50978">
    <property type="entry name" value="WD40 repeat-like"/>
    <property type="match status" value="1"/>
</dbReference>
<keyword evidence="3" id="KW-1185">Reference proteome</keyword>
<feature type="repeat" description="WD" evidence="1">
    <location>
        <begin position="254"/>
        <end position="288"/>
    </location>
</feature>
<dbReference type="PROSITE" id="PS50082">
    <property type="entry name" value="WD_REPEATS_2"/>
    <property type="match status" value="1"/>
</dbReference>
<dbReference type="GO" id="GO:0032040">
    <property type="term" value="C:small-subunit processome"/>
    <property type="evidence" value="ECO:0007669"/>
    <property type="project" value="TreeGrafter"/>
</dbReference>
<dbReference type="STRING" id="29833.A0A1E5RYK9"/>
<name>A0A1E5RYK9_HANUV</name>
<protein>
    <submittedName>
        <fullName evidence="2">U3 small nucleolar RNA-associated protein 4</fullName>
    </submittedName>
</protein>
<dbReference type="GO" id="GO:0034455">
    <property type="term" value="C:t-UTP complex"/>
    <property type="evidence" value="ECO:0007669"/>
    <property type="project" value="TreeGrafter"/>
</dbReference>
<evidence type="ECO:0000256" key="1">
    <source>
        <dbReference type="PROSITE-ProRule" id="PRU00221"/>
    </source>
</evidence>
<dbReference type="VEuPathDB" id="FungiDB:AWRI3580_g596"/>
<dbReference type="EMBL" id="LPNN01000002">
    <property type="protein sequence ID" value="OEJ92047.1"/>
    <property type="molecule type" value="Genomic_DNA"/>
</dbReference>
<dbReference type="Gene3D" id="2.130.10.10">
    <property type="entry name" value="YVTN repeat-like/Quinoprotein amine dehydrogenase"/>
    <property type="match status" value="1"/>
</dbReference>
<dbReference type="Proteomes" id="UP000095358">
    <property type="component" value="Unassembled WGS sequence"/>
</dbReference>
<proteinExistence type="predicted"/>
<accession>A0A1E5RYK9</accession>
<dbReference type="AlphaFoldDB" id="A0A1E5RYK9"/>
<dbReference type="InterPro" id="IPR015943">
    <property type="entry name" value="WD40/YVTN_repeat-like_dom_sf"/>
</dbReference>
<dbReference type="InterPro" id="IPR001680">
    <property type="entry name" value="WD40_rpt"/>
</dbReference>
<gene>
    <name evidence="2" type="ORF">AWRI3580_g596</name>
</gene>
<dbReference type="GO" id="GO:0003723">
    <property type="term" value="F:RNA binding"/>
    <property type="evidence" value="ECO:0007669"/>
    <property type="project" value="TreeGrafter"/>
</dbReference>
<dbReference type="SMART" id="SM00320">
    <property type="entry name" value="WD40"/>
    <property type="match status" value="4"/>
</dbReference>
<dbReference type="PANTHER" id="PTHR44163:SF1">
    <property type="entry name" value="U3 SMALL NUCLEOLAR RNA-ASSOCIATED PROTEIN 4 HOMOLOG"/>
    <property type="match status" value="1"/>
</dbReference>
<keyword evidence="1" id="KW-0853">WD repeat</keyword>
<evidence type="ECO:0000313" key="3">
    <source>
        <dbReference type="Proteomes" id="UP000095358"/>
    </source>
</evidence>
<dbReference type="GO" id="GO:0030686">
    <property type="term" value="C:90S preribosome"/>
    <property type="evidence" value="ECO:0007669"/>
    <property type="project" value="InterPro"/>
</dbReference>
<evidence type="ECO:0000313" key="2">
    <source>
        <dbReference type="EMBL" id="OEJ92047.1"/>
    </source>
</evidence>
<sequence length="794" mass="91250">MTTVPLSKSSLLKLFKVNFLKKDELNCSSLEITNTKIIKFNETYRLLVSRNNGTLEHWEYDMEIHQWLNLSIINSENINDASSSNTIEDFLYFIDPTSNLERVFTINGNEIITEYDLQNRCIKKQHMINVSSDVNCIIWSININKELNKIIIGLTNNNIQIYDIPSDSSNELIYNSQLVSSINNDEKILTISFIDDDKHILTGTSLGKIKILSYENKNSIQVIKTLKIDNKKTVNNKNKNNKKKFKKDDKVPIVWCLEYIQKYNVIVSGDSNGDLKVWDFKSSTLLQSLSISSSSTSNGGNTNKSKNDILNLIYNETNDCIFTTSLDKKISMFKILKSNNDESFKVHLLTSRLVNKSTTNILQGYDLRALHSVDDFMVIGNDKGMVQIFNQCSQFNTLDNNTTTSKLPILLRQEDTFVNNKVVFNLTNDSLIKMYTLEGKILSKMKINPIDSFTVNKSNEIMVLFDKESTTIRSVFLEHVTNDDILEGIKVTKLPLENLPFSDNNGSRNKKDSLRIQNIQFINENEILILYKFNTFDFNGNVTNNNLLYKYNIEEMEYVKIEISGFFNEEEDDEDAEEELANILIESVEILPENKLLITSEYKIIVLHPAENTYKLESFYELKNNKIQICRYHKKSDTLIIVTKNFKILQLNLKDGSQTQWSMMNYGSFPKIVVNDMHKSSVISDIVSLPNSDKLLFYANNWILIINLMKNLPMKAKKRKYNEILDTSDDLEHPEVPNTDSFVLITKFSNLYKLGLVDDKENEVYVINDYLQVPGSANTNKVLSSSPASGKYSF</sequence>
<reference evidence="3" key="1">
    <citation type="journal article" date="2016" name="Genome Announc.">
        <title>Genome sequences of three species of Hanseniaspora isolated from spontaneous wine fermentations.</title>
        <authorList>
            <person name="Sternes P.R."/>
            <person name="Lee D."/>
            <person name="Kutyna D.R."/>
            <person name="Borneman A.R."/>
        </authorList>
    </citation>
    <scope>NUCLEOTIDE SEQUENCE [LARGE SCALE GENOMIC DNA]</scope>
    <source>
        <strain evidence="3">AWRI3580</strain>
    </source>
</reference>
<comment type="caution">
    <text evidence="2">The sequence shown here is derived from an EMBL/GenBank/DDBJ whole genome shotgun (WGS) entry which is preliminary data.</text>
</comment>
<dbReference type="PANTHER" id="PTHR44163">
    <property type="entry name" value="U3 SMALL NUCLEOLAR RNA-ASSOCIATED PROTEIN 4 HOMOLOG"/>
    <property type="match status" value="1"/>
</dbReference>
<dbReference type="InterPro" id="IPR046351">
    <property type="entry name" value="UTP4"/>
</dbReference>
<dbReference type="OrthoDB" id="3972021at2759"/>